<keyword evidence="5 6" id="KW-0472">Membrane</keyword>
<evidence type="ECO:0000256" key="2">
    <source>
        <dbReference type="ARBA" id="ARBA00022475"/>
    </source>
</evidence>
<evidence type="ECO:0000313" key="8">
    <source>
        <dbReference type="EMBL" id="VAW09100.1"/>
    </source>
</evidence>
<feature type="domain" description="Cardiolipin synthase N-terminal" evidence="7">
    <location>
        <begin position="18"/>
        <end position="56"/>
    </location>
</feature>
<sequence length="110" mass="12499">MDFWNVFWLLAIWIPLILLWIFALVDLFRSSMSGITKALWAIAIVLLPVLGVIVYFGLRETGQNQYAVTAPGQTGPDPDTADTIARLHDLNQRGVLDDLEYAKYKTYLVR</sequence>
<comment type="subcellular location">
    <subcellularLocation>
        <location evidence="1">Cell membrane</location>
        <topology evidence="1">Multi-pass membrane protein</topology>
    </subcellularLocation>
</comment>
<organism evidence="8">
    <name type="scientific">hydrothermal vent metagenome</name>
    <dbReference type="NCBI Taxonomy" id="652676"/>
    <lineage>
        <taxon>unclassified sequences</taxon>
        <taxon>metagenomes</taxon>
        <taxon>ecological metagenomes</taxon>
    </lineage>
</organism>
<dbReference type="EMBL" id="UOEI01000678">
    <property type="protein sequence ID" value="VAW09100.1"/>
    <property type="molecule type" value="Genomic_DNA"/>
</dbReference>
<feature type="transmembrane region" description="Helical" evidence="6">
    <location>
        <begin position="39"/>
        <end position="58"/>
    </location>
</feature>
<protein>
    <recommendedName>
        <fullName evidence="7">Cardiolipin synthase N-terminal domain-containing protein</fullName>
    </recommendedName>
</protein>
<proteinExistence type="predicted"/>
<evidence type="ECO:0000256" key="1">
    <source>
        <dbReference type="ARBA" id="ARBA00004651"/>
    </source>
</evidence>
<dbReference type="Pfam" id="PF13396">
    <property type="entry name" value="PLDc_N"/>
    <property type="match status" value="1"/>
</dbReference>
<dbReference type="InterPro" id="IPR027379">
    <property type="entry name" value="CLS_N"/>
</dbReference>
<accession>A0A3B0SX43</accession>
<name>A0A3B0SX43_9ZZZZ</name>
<evidence type="ECO:0000256" key="4">
    <source>
        <dbReference type="ARBA" id="ARBA00022989"/>
    </source>
</evidence>
<evidence type="ECO:0000256" key="5">
    <source>
        <dbReference type="ARBA" id="ARBA00023136"/>
    </source>
</evidence>
<dbReference type="GO" id="GO:0005886">
    <property type="term" value="C:plasma membrane"/>
    <property type="evidence" value="ECO:0007669"/>
    <property type="project" value="UniProtKB-SubCell"/>
</dbReference>
<evidence type="ECO:0000256" key="3">
    <source>
        <dbReference type="ARBA" id="ARBA00022692"/>
    </source>
</evidence>
<dbReference type="AlphaFoldDB" id="A0A3B0SX43"/>
<keyword evidence="3 6" id="KW-0812">Transmembrane</keyword>
<gene>
    <name evidence="8" type="ORF">MNBD_ACTINO01-1532</name>
</gene>
<keyword evidence="4 6" id="KW-1133">Transmembrane helix</keyword>
<reference evidence="8" key="1">
    <citation type="submission" date="2018-06" db="EMBL/GenBank/DDBJ databases">
        <authorList>
            <person name="Zhirakovskaya E."/>
        </authorList>
    </citation>
    <scope>NUCLEOTIDE SEQUENCE</scope>
</reference>
<keyword evidence="2" id="KW-1003">Cell membrane</keyword>
<evidence type="ECO:0000259" key="7">
    <source>
        <dbReference type="Pfam" id="PF13396"/>
    </source>
</evidence>
<feature type="transmembrane region" description="Helical" evidence="6">
    <location>
        <begin position="6"/>
        <end position="27"/>
    </location>
</feature>
<evidence type="ECO:0000256" key="6">
    <source>
        <dbReference type="SAM" id="Phobius"/>
    </source>
</evidence>